<accession>A0ABW5MWG6</accession>
<evidence type="ECO:0000256" key="2">
    <source>
        <dbReference type="SAM" id="SignalP"/>
    </source>
</evidence>
<reference evidence="5" key="1">
    <citation type="journal article" date="2019" name="Int. J. Syst. Evol. Microbiol.">
        <title>The Global Catalogue of Microorganisms (GCM) 10K type strain sequencing project: providing services to taxonomists for standard genome sequencing and annotation.</title>
        <authorList>
            <consortium name="The Broad Institute Genomics Platform"/>
            <consortium name="The Broad Institute Genome Sequencing Center for Infectious Disease"/>
            <person name="Wu L."/>
            <person name="Ma J."/>
        </authorList>
    </citation>
    <scope>NUCLEOTIDE SEQUENCE [LARGE SCALE GENOMIC DNA]</scope>
    <source>
        <strain evidence="5">KCTC 52368</strain>
    </source>
</reference>
<feature type="signal peptide" evidence="2">
    <location>
        <begin position="1"/>
        <end position="18"/>
    </location>
</feature>
<protein>
    <submittedName>
        <fullName evidence="4">VCBS repeat-containing protein</fullName>
    </submittedName>
</protein>
<dbReference type="Pfam" id="PF13517">
    <property type="entry name" value="FG-GAP_3"/>
    <property type="match status" value="6"/>
</dbReference>
<keyword evidence="5" id="KW-1185">Reference proteome</keyword>
<comment type="caution">
    <text evidence="4">The sequence shown here is derived from an EMBL/GenBank/DDBJ whole genome shotgun (WGS) entry which is preliminary data.</text>
</comment>
<name>A0ABW5MWG6_9FLAO</name>
<dbReference type="InterPro" id="IPR013517">
    <property type="entry name" value="FG-GAP"/>
</dbReference>
<dbReference type="InterPro" id="IPR011519">
    <property type="entry name" value="UnbV_ASPIC"/>
</dbReference>
<organism evidence="4 5">
    <name type="scientific">Croceitalea marina</name>
    <dbReference type="NCBI Taxonomy" id="1775166"/>
    <lineage>
        <taxon>Bacteria</taxon>
        <taxon>Pseudomonadati</taxon>
        <taxon>Bacteroidota</taxon>
        <taxon>Flavobacteriia</taxon>
        <taxon>Flavobacteriales</taxon>
        <taxon>Flavobacteriaceae</taxon>
        <taxon>Croceitalea</taxon>
    </lineage>
</organism>
<feature type="domain" description="ASPIC/UnbV" evidence="3">
    <location>
        <begin position="520"/>
        <end position="586"/>
    </location>
</feature>
<dbReference type="SUPFAM" id="SSF69318">
    <property type="entry name" value="Integrin alpha N-terminal domain"/>
    <property type="match status" value="2"/>
</dbReference>
<evidence type="ECO:0000313" key="4">
    <source>
        <dbReference type="EMBL" id="MFD2587351.1"/>
    </source>
</evidence>
<dbReference type="RefSeq" id="WP_377766889.1">
    <property type="nucleotide sequence ID" value="NZ_JBHULB010000013.1"/>
</dbReference>
<dbReference type="InterPro" id="IPR028994">
    <property type="entry name" value="Integrin_alpha_N"/>
</dbReference>
<dbReference type="PANTHER" id="PTHR16026:SF0">
    <property type="entry name" value="CARTILAGE ACIDIC PROTEIN 1"/>
    <property type="match status" value="1"/>
</dbReference>
<keyword evidence="1 2" id="KW-0732">Signal</keyword>
<dbReference type="PANTHER" id="PTHR16026">
    <property type="entry name" value="CARTILAGE ACIDIC PROTEIN 1"/>
    <property type="match status" value="1"/>
</dbReference>
<gene>
    <name evidence="4" type="ORF">ACFSQJ_10440</name>
</gene>
<evidence type="ECO:0000256" key="1">
    <source>
        <dbReference type="ARBA" id="ARBA00022729"/>
    </source>
</evidence>
<dbReference type="Pfam" id="PF07593">
    <property type="entry name" value="UnbV_ASPIC"/>
    <property type="match status" value="1"/>
</dbReference>
<dbReference type="EMBL" id="JBHULB010000013">
    <property type="protein sequence ID" value="MFD2587351.1"/>
    <property type="molecule type" value="Genomic_DNA"/>
</dbReference>
<proteinExistence type="predicted"/>
<feature type="chain" id="PRO_5046204962" evidence="2">
    <location>
        <begin position="19"/>
        <end position="1104"/>
    </location>
</feature>
<evidence type="ECO:0000259" key="3">
    <source>
        <dbReference type="Pfam" id="PF07593"/>
    </source>
</evidence>
<sequence length="1104" mass="122893">MQKLVVILVLTLCFFSCSEDTSELTANSISFEKVTPETSNVTFTNAIIENDTLNYFEYPYLYLGAGVSIGDINNDGLNDIFFSGNLTSNKLYLNKGNMVFEDITETAGVGAEGKWCSGVTMADINHDGFIDIYVSVSNKFGNGENLLFVNNGDSTFTESASSYGIADTATSIQSTFFDYNNDGLLDLLVANYPNIQVSMGNEYYYNLMQENSLENSGHLYQNNGDGTFSDVTAKAGVQNFGLTLGVVASDLNNDGYKDLYLSNDFNVPDYLYLNNGDGTFSETVKESTSHTSMFGMGLDIADYNNDALMDLIQVDMTANDYKRAKTNMASMSPSTFYGAVALGMHYQYMQNSLQYNNGIDKKGLPNYSDISRYAGISTTDWSWGPLFADFDNDGYKDLFITNGVKRDVNNNDVNVEYSFSALFGDDKKKDYRLLPSTPIPNFAFKNKGDNTFEKVTTAWGLDEKGFSNGVSYGDLDNDGDLDLVLNNLDNVATIYENQSNTETQKFLRIKLKGNATNPLGIGTKVFLETDNSSQVQELTLTRGYQSSVEPIIHFGVNSASSIKEVKVQWPNGFQETLYDVTTNQTLLVDIKNAVEISKKGKQRQQFAEDITESTGINFAHKENDYDDFIHEPLLPHRYSNIGPGVAVADINSDGFDDIFIGNSSGNQAILYLQDEKGNFNEKQGPWLEDKEFEDGGALFFDADGDGDQDLYVASAGYIVKASKQFLQDRLYMNIDGDFHHVKGALPNNPTSNRTIETADYDNDGDLDLFIGGRVVVGKYPFPSSSVLLENQGGKDKEISFKNVNDEIAPMFNSLGMVTAAEWDDFDKDGNIDLIIAGEWMPLRFFKNTGKNFKEVTQETNLGQNVGWWYSLEKVDLNSDGTMEYLAGNLGLNYKYTATLKKPFEVYANDFDENGSMDIVLSYKKDSKNLPLRGRECSSQQVPAIAQRFKTFEAFANANLEDIYGEHMLQNSLHYSATTFKSFLIKKENSTNFKSIELPAELQFSSINDFEVFDYNSDAYPDIILGGNLYDAEVETTRNDASLGLILVGGKDGFSEVISPNESGLFLKGEIRALKIINLSKEDEKGLLVVYNDRPVQLFKLRQYE</sequence>
<dbReference type="InterPro" id="IPR027039">
    <property type="entry name" value="Crtac1"/>
</dbReference>
<dbReference type="Gene3D" id="2.130.10.130">
    <property type="entry name" value="Integrin alpha, N-terminal"/>
    <property type="match status" value="3"/>
</dbReference>
<evidence type="ECO:0000313" key="5">
    <source>
        <dbReference type="Proteomes" id="UP001597526"/>
    </source>
</evidence>
<dbReference type="Proteomes" id="UP001597526">
    <property type="component" value="Unassembled WGS sequence"/>
</dbReference>